<evidence type="ECO:0000313" key="2">
    <source>
        <dbReference type="EMBL" id="BAG18468.1"/>
    </source>
</evidence>
<feature type="region of interest" description="Disordered" evidence="1">
    <location>
        <begin position="1"/>
        <end position="28"/>
    </location>
</feature>
<dbReference type="EMBL" id="AP009493">
    <property type="protein sequence ID" value="BAG18468.1"/>
    <property type="molecule type" value="Genomic_DNA"/>
</dbReference>
<dbReference type="Proteomes" id="UP000001685">
    <property type="component" value="Chromosome"/>
</dbReference>
<evidence type="ECO:0000256" key="1">
    <source>
        <dbReference type="SAM" id="MobiDB-lite"/>
    </source>
</evidence>
<protein>
    <submittedName>
        <fullName evidence="2">Uncharacterized protein</fullName>
    </submittedName>
</protein>
<evidence type="ECO:0000313" key="3">
    <source>
        <dbReference type="Proteomes" id="UP000001685"/>
    </source>
</evidence>
<reference evidence="3" key="1">
    <citation type="journal article" date="2008" name="J. Bacteriol.">
        <title>Genome sequence of the streptomycin-producing microorganism Streptomyces griseus IFO 13350.</title>
        <authorList>
            <person name="Ohnishi Y."/>
            <person name="Ishikawa J."/>
            <person name="Hara H."/>
            <person name="Suzuki H."/>
            <person name="Ikenoya M."/>
            <person name="Ikeda H."/>
            <person name="Yamashita A."/>
            <person name="Hattori M."/>
            <person name="Horinouchi S."/>
        </authorList>
    </citation>
    <scope>NUCLEOTIDE SEQUENCE [LARGE SCALE GENOMIC DNA]</scope>
    <source>
        <strain evidence="3">JCM 4626 / NBRC 13350</strain>
    </source>
</reference>
<accession>B1VXK2</accession>
<gene>
    <name evidence="2" type="ordered locus">SGR_1639</name>
</gene>
<sequence>MSRHSAEITGLYLDDVSADPAQQPDDRVRMVSPHEPMYRRGTVDQRPCLRWQFMCNSGAGVDSQAERRPGWRHGLAV</sequence>
<proteinExistence type="predicted"/>
<organism evidence="2 3">
    <name type="scientific">Streptomyces griseus subsp. griseus (strain JCM 4626 / CBS 651.72 / NBRC 13350 / KCC S-0626 / ISP 5235)</name>
    <dbReference type="NCBI Taxonomy" id="455632"/>
    <lineage>
        <taxon>Bacteria</taxon>
        <taxon>Bacillati</taxon>
        <taxon>Actinomycetota</taxon>
        <taxon>Actinomycetes</taxon>
        <taxon>Kitasatosporales</taxon>
        <taxon>Streptomycetaceae</taxon>
        <taxon>Streptomyces</taxon>
    </lineage>
</organism>
<dbReference type="KEGG" id="sgr:SGR_1639"/>
<name>B1VXK2_STRGG</name>
<dbReference type="HOGENOM" id="CLU_2636505_0_0_11"/>
<dbReference type="AlphaFoldDB" id="B1VXK2"/>